<sequence>MSEHAEDHVDCSETMYRIMEYLDGEMTEADHERIAEHLRGCQPCLDEHDLERMVKALVKRSCGREQAPAALRTTIMQSFSTYSVDGGVVQEYTEIRFDG</sequence>
<keyword evidence="2" id="KW-0804">Transcription</keyword>
<proteinExistence type="predicted"/>
<dbReference type="AlphaFoldDB" id="A0A176QA82"/>
<comment type="caution">
    <text evidence="4">The sequence shown here is derived from an EMBL/GenBank/DDBJ whole genome shotgun (WGS) entry which is preliminary data.</text>
</comment>
<keyword evidence="1" id="KW-0805">Transcription regulation</keyword>
<dbReference type="Gene3D" id="1.10.10.1320">
    <property type="entry name" value="Anti-sigma factor, zinc-finger domain"/>
    <property type="match status" value="1"/>
</dbReference>
<evidence type="ECO:0000256" key="2">
    <source>
        <dbReference type="ARBA" id="ARBA00023163"/>
    </source>
</evidence>
<keyword evidence="5" id="KW-1185">Reference proteome</keyword>
<dbReference type="EMBL" id="LQZG01000004">
    <property type="protein sequence ID" value="OAB86559.1"/>
    <property type="molecule type" value="Genomic_DNA"/>
</dbReference>
<dbReference type="RefSeq" id="WP_068277542.1">
    <property type="nucleotide sequence ID" value="NZ_LQZG01000004.1"/>
</dbReference>
<dbReference type="InterPro" id="IPR027383">
    <property type="entry name" value="Znf_put"/>
</dbReference>
<organism evidence="4 5">
    <name type="scientific">Janibacter melonis</name>
    <dbReference type="NCBI Taxonomy" id="262209"/>
    <lineage>
        <taxon>Bacteria</taxon>
        <taxon>Bacillati</taxon>
        <taxon>Actinomycetota</taxon>
        <taxon>Actinomycetes</taxon>
        <taxon>Micrococcales</taxon>
        <taxon>Intrasporangiaceae</taxon>
        <taxon>Janibacter</taxon>
    </lineage>
</organism>
<reference evidence="4 5" key="1">
    <citation type="submission" date="2016-01" db="EMBL/GenBank/DDBJ databases">
        <title>Janibacter melonis strain CD11_4 genome sequencing and assembly.</title>
        <authorList>
            <person name="Nair G.R."/>
            <person name="Kaur G."/>
            <person name="Chander A.M."/>
            <person name="Mayilraj S."/>
        </authorList>
    </citation>
    <scope>NUCLEOTIDE SEQUENCE [LARGE SCALE GENOMIC DNA]</scope>
    <source>
        <strain evidence="4 5">CD11-4</strain>
    </source>
</reference>
<feature type="domain" description="Putative zinc-finger" evidence="3">
    <location>
        <begin position="11"/>
        <end position="44"/>
    </location>
</feature>
<dbReference type="NCBIfam" id="TIGR03988">
    <property type="entry name" value="antisig_RsrA"/>
    <property type="match status" value="1"/>
</dbReference>
<evidence type="ECO:0000256" key="1">
    <source>
        <dbReference type="ARBA" id="ARBA00023015"/>
    </source>
</evidence>
<dbReference type="InterPro" id="IPR024020">
    <property type="entry name" value="Anit_sigma_mycothiol_RsrA"/>
</dbReference>
<name>A0A176QA82_9MICO</name>
<evidence type="ECO:0000313" key="5">
    <source>
        <dbReference type="Proteomes" id="UP000076976"/>
    </source>
</evidence>
<gene>
    <name evidence="4" type="ORF">AWH69_14710</name>
</gene>
<dbReference type="Pfam" id="PF13490">
    <property type="entry name" value="zf-HC2"/>
    <property type="match status" value="1"/>
</dbReference>
<dbReference type="InterPro" id="IPR041916">
    <property type="entry name" value="Anti_sigma_zinc_sf"/>
</dbReference>
<dbReference type="STRING" id="262209.AWH69_14710"/>
<evidence type="ECO:0000259" key="3">
    <source>
        <dbReference type="Pfam" id="PF13490"/>
    </source>
</evidence>
<protein>
    <recommendedName>
        <fullName evidence="3">Putative zinc-finger domain-containing protein</fullName>
    </recommendedName>
</protein>
<accession>A0A176QA82</accession>
<evidence type="ECO:0000313" key="4">
    <source>
        <dbReference type="EMBL" id="OAB86559.1"/>
    </source>
</evidence>
<dbReference type="Proteomes" id="UP000076976">
    <property type="component" value="Unassembled WGS sequence"/>
</dbReference>